<dbReference type="PROSITE" id="PS00079">
    <property type="entry name" value="MULTICOPPER_OXIDASE1"/>
    <property type="match status" value="1"/>
</dbReference>
<dbReference type="InterPro" id="IPR008972">
    <property type="entry name" value="Cupredoxin"/>
</dbReference>
<evidence type="ECO:0000256" key="5">
    <source>
        <dbReference type="SAM" id="SignalP"/>
    </source>
</evidence>
<feature type="domain" description="Plastocyanin-like" evidence="8">
    <location>
        <begin position="197"/>
        <end position="308"/>
    </location>
</feature>
<dbReference type="CDD" id="cd13905">
    <property type="entry name" value="CuRO_3_tcLLC2_insect_like"/>
    <property type="match status" value="1"/>
</dbReference>
<evidence type="ECO:0000313" key="10">
    <source>
        <dbReference type="Proteomes" id="UP001497644"/>
    </source>
</evidence>
<dbReference type="CDD" id="cd13858">
    <property type="entry name" value="CuRO_1_tcLCC2_insect_like"/>
    <property type="match status" value="1"/>
</dbReference>
<accession>A0AAV2P0D4</accession>
<dbReference type="GO" id="GO:0005507">
    <property type="term" value="F:copper ion binding"/>
    <property type="evidence" value="ECO:0007669"/>
    <property type="project" value="InterPro"/>
</dbReference>
<dbReference type="InterPro" id="IPR011706">
    <property type="entry name" value="Cu-oxidase_C"/>
</dbReference>
<dbReference type="Gene3D" id="2.60.40.420">
    <property type="entry name" value="Cupredoxins - blue copper proteins"/>
    <property type="match status" value="3"/>
</dbReference>
<dbReference type="Pfam" id="PF00394">
    <property type="entry name" value="Cu-oxidase"/>
    <property type="match status" value="1"/>
</dbReference>
<dbReference type="InterPro" id="IPR001117">
    <property type="entry name" value="Cu-oxidase_2nd"/>
</dbReference>
<protein>
    <submittedName>
        <fullName evidence="9">Uncharacterized protein</fullName>
    </submittedName>
</protein>
<dbReference type="EMBL" id="OZ034828">
    <property type="protein sequence ID" value="CAL1684660.1"/>
    <property type="molecule type" value="Genomic_DNA"/>
</dbReference>
<dbReference type="PANTHER" id="PTHR11709">
    <property type="entry name" value="MULTI-COPPER OXIDASE"/>
    <property type="match status" value="1"/>
</dbReference>
<feature type="compositionally biased region" description="Polar residues" evidence="4">
    <location>
        <begin position="84"/>
        <end position="97"/>
    </location>
</feature>
<organism evidence="9 10">
    <name type="scientific">Lasius platythorax</name>
    <dbReference type="NCBI Taxonomy" id="488582"/>
    <lineage>
        <taxon>Eukaryota</taxon>
        <taxon>Metazoa</taxon>
        <taxon>Ecdysozoa</taxon>
        <taxon>Arthropoda</taxon>
        <taxon>Hexapoda</taxon>
        <taxon>Insecta</taxon>
        <taxon>Pterygota</taxon>
        <taxon>Neoptera</taxon>
        <taxon>Endopterygota</taxon>
        <taxon>Hymenoptera</taxon>
        <taxon>Apocrita</taxon>
        <taxon>Aculeata</taxon>
        <taxon>Formicoidea</taxon>
        <taxon>Formicidae</taxon>
        <taxon>Formicinae</taxon>
        <taxon>Lasius</taxon>
        <taxon>Lasius</taxon>
    </lineage>
</organism>
<dbReference type="PROSITE" id="PS00080">
    <property type="entry name" value="MULTICOPPER_OXIDASE2"/>
    <property type="match status" value="1"/>
</dbReference>
<dbReference type="InterPro" id="IPR011707">
    <property type="entry name" value="Cu-oxidase-like_N"/>
</dbReference>
<dbReference type="Proteomes" id="UP001497644">
    <property type="component" value="Chromosome 5"/>
</dbReference>
<reference evidence="9" key="1">
    <citation type="submission" date="2024-04" db="EMBL/GenBank/DDBJ databases">
        <authorList>
            <consortium name="Molecular Ecology Group"/>
        </authorList>
    </citation>
    <scope>NUCLEOTIDE SEQUENCE</scope>
</reference>
<dbReference type="CDD" id="cd13884">
    <property type="entry name" value="CuRO_2_tcLCC_insect_like"/>
    <property type="match status" value="1"/>
</dbReference>
<dbReference type="GO" id="GO:0006826">
    <property type="term" value="P:iron ion transport"/>
    <property type="evidence" value="ECO:0007669"/>
    <property type="project" value="TreeGrafter"/>
</dbReference>
<keyword evidence="10" id="KW-1185">Reference proteome</keyword>
<evidence type="ECO:0000256" key="1">
    <source>
        <dbReference type="ARBA" id="ARBA00010609"/>
    </source>
</evidence>
<evidence type="ECO:0000256" key="3">
    <source>
        <dbReference type="ARBA" id="ARBA00023002"/>
    </source>
</evidence>
<keyword evidence="3" id="KW-0560">Oxidoreductase</keyword>
<name>A0AAV2P0D4_9HYME</name>
<evidence type="ECO:0000256" key="2">
    <source>
        <dbReference type="ARBA" id="ARBA00022723"/>
    </source>
</evidence>
<dbReference type="FunFam" id="2.60.40.420:FF:000031">
    <property type="entry name" value="Laccase-2 isoform A"/>
    <property type="match status" value="1"/>
</dbReference>
<dbReference type="Pfam" id="PF07731">
    <property type="entry name" value="Cu-oxidase_2"/>
    <property type="match status" value="1"/>
</dbReference>
<feature type="domain" description="Plastocyanin-like" evidence="6">
    <location>
        <begin position="325"/>
        <end position="475"/>
    </location>
</feature>
<dbReference type="PANTHER" id="PTHR11709:SF232">
    <property type="entry name" value="STRAW, ISOFORM G"/>
    <property type="match status" value="1"/>
</dbReference>
<feature type="region of interest" description="Disordered" evidence="4">
    <location>
        <begin position="81"/>
        <end position="109"/>
    </location>
</feature>
<comment type="similarity">
    <text evidence="1">Belongs to the multicopper oxidase family.</text>
</comment>
<feature type="chain" id="PRO_5043595529" evidence="5">
    <location>
        <begin position="22"/>
        <end position="768"/>
    </location>
</feature>
<evidence type="ECO:0000259" key="6">
    <source>
        <dbReference type="Pfam" id="PF00394"/>
    </source>
</evidence>
<evidence type="ECO:0000256" key="4">
    <source>
        <dbReference type="SAM" id="MobiDB-lite"/>
    </source>
</evidence>
<dbReference type="InterPro" id="IPR045087">
    <property type="entry name" value="Cu-oxidase_fam"/>
</dbReference>
<dbReference type="Pfam" id="PF07732">
    <property type="entry name" value="Cu-oxidase_3"/>
    <property type="match status" value="1"/>
</dbReference>
<sequence length="768" mass="87016">MQLATQVILLYLSIVFHDGSGNELWPDLYTNVIEPPYYIDRLLQYDKDANYNNVPIAPHQIDTQLQNQRGEDYPQKDAPKIPYNANTQSKYTESTPLTPFEDREGNPDNLTFRHRPKWKSLVAGLDNLRPIDERLCLNNVLRENSSLSSPVECARTCRKGDRRICYYNFVAEYYMINGMACRLCTPNVTNAFCSNCQCVLADGVERSAQIINRQLPGPAIEVCEGDHVVIDVTNLMSGSELTIHWHGMFQKEFQYYDGVPHITQCPIGHANTFRYQWGANNPGTHFWHAHSGLQKMDGIFGSLIVRQPPEHDPQSHLYDYDLSTHVLIINDWMHDQAVSRFPGRRFSQVGQTPDSILINGKGKYTDKITGITTNTTLEVIDVEPGKRYRIRIINAFCTVCPGMITIQNHKLSVIATDGLDIKPRTVDSITSFAGERYDIVLHANKSIASYWIQVRGMGECASQGIQQLAILRYKGTPSKPLLQSPGYYEGLPQGVVLNPLNVKCGVPSNDKICVSELDSVDPIDEGILRPEADIKFYLPVGFYAYTLQELFQPNQYDKFMVAVGRISLDATIDGISFTFPPSPPLSQPMDIPNNQYCNRTTRPESCTNGVCSCTQKLDIPLNAIVEILLVDEVQATNLSHPFHMHGHAFYVMGMGQANASSINWELVREMDRRNQVERCFDMPVKKDTIAIPFNGYVVLRFRANNPGYWLFHCHFIYHQMVGMEILLKVGNQEDIPPVPRNFPKCGQYSPTIGYNVYPPFTQSTHRPR</sequence>
<evidence type="ECO:0000259" key="8">
    <source>
        <dbReference type="Pfam" id="PF07732"/>
    </source>
</evidence>
<dbReference type="GO" id="GO:0005886">
    <property type="term" value="C:plasma membrane"/>
    <property type="evidence" value="ECO:0007669"/>
    <property type="project" value="TreeGrafter"/>
</dbReference>
<dbReference type="SUPFAM" id="SSF49503">
    <property type="entry name" value="Cupredoxins"/>
    <property type="match status" value="3"/>
</dbReference>
<dbReference type="GO" id="GO:0016491">
    <property type="term" value="F:oxidoreductase activity"/>
    <property type="evidence" value="ECO:0007669"/>
    <property type="project" value="UniProtKB-KW"/>
</dbReference>
<dbReference type="FunFam" id="2.60.40.420:FF:000045">
    <property type="entry name" value="Laccase 2"/>
    <property type="match status" value="1"/>
</dbReference>
<feature type="domain" description="Plastocyanin-like" evidence="7">
    <location>
        <begin position="592"/>
        <end position="731"/>
    </location>
</feature>
<keyword evidence="5" id="KW-0732">Signal</keyword>
<proteinExistence type="inferred from homology"/>
<dbReference type="AlphaFoldDB" id="A0AAV2P0D4"/>
<feature type="signal peptide" evidence="5">
    <location>
        <begin position="1"/>
        <end position="21"/>
    </location>
</feature>
<gene>
    <name evidence="9" type="ORF">LPLAT_LOCUS10241</name>
</gene>
<evidence type="ECO:0000259" key="7">
    <source>
        <dbReference type="Pfam" id="PF07731"/>
    </source>
</evidence>
<keyword evidence="2" id="KW-0479">Metal-binding</keyword>
<evidence type="ECO:0000313" key="9">
    <source>
        <dbReference type="EMBL" id="CAL1684660.1"/>
    </source>
</evidence>
<dbReference type="InterPro" id="IPR033138">
    <property type="entry name" value="Cu_oxidase_CS"/>
</dbReference>
<dbReference type="InterPro" id="IPR002355">
    <property type="entry name" value="Cu_oxidase_Cu_BS"/>
</dbReference>